<dbReference type="Gene3D" id="3.10.105.10">
    <property type="entry name" value="Dipeptide-binding Protein, Domain 3"/>
    <property type="match status" value="1"/>
</dbReference>
<dbReference type="OrthoDB" id="9803988at2"/>
<evidence type="ECO:0000313" key="6">
    <source>
        <dbReference type="EMBL" id="CDN50030.1"/>
    </source>
</evidence>
<dbReference type="InterPro" id="IPR030678">
    <property type="entry name" value="Peptide/Ni-bd"/>
</dbReference>
<dbReference type="GO" id="GO:0043190">
    <property type="term" value="C:ATP-binding cassette (ABC) transporter complex"/>
    <property type="evidence" value="ECO:0007669"/>
    <property type="project" value="InterPro"/>
</dbReference>
<gene>
    <name evidence="6" type="ORF">RG540_CH38740</name>
</gene>
<evidence type="ECO:0000256" key="3">
    <source>
        <dbReference type="ARBA" id="ARBA00022729"/>
    </source>
</evidence>
<dbReference type="SUPFAM" id="SSF53850">
    <property type="entry name" value="Periplasmic binding protein-like II"/>
    <property type="match status" value="1"/>
</dbReference>
<dbReference type="GeneID" id="24256256"/>
<dbReference type="InterPro" id="IPR000914">
    <property type="entry name" value="SBP_5_dom"/>
</dbReference>
<reference evidence="7" key="1">
    <citation type="journal article" date="2014" name="BMC Genomics">
        <title>Genome sequencing of two Neorhizobium galegae strains reveals a noeT gene responsible for the unusual acetylation of the nodulation factors.</title>
        <authorList>
            <person name="Osterman J."/>
            <person name="Marsh J."/>
            <person name="Laine P.K."/>
            <person name="Zeng Z."/>
            <person name="Alatalo E."/>
            <person name="Sullivan J.T."/>
            <person name="Young J.P."/>
            <person name="Thomas-Oates J."/>
            <person name="Paulin L."/>
            <person name="Lindstrom K."/>
        </authorList>
    </citation>
    <scope>NUCLEOTIDE SEQUENCE [LARGE SCALE GENOMIC DNA]</scope>
    <source>
        <strain evidence="7">HAMBI 540</strain>
    </source>
</reference>
<dbReference type="GO" id="GO:0030288">
    <property type="term" value="C:outer membrane-bounded periplasmic space"/>
    <property type="evidence" value="ECO:0007669"/>
    <property type="project" value="UniProtKB-ARBA"/>
</dbReference>
<keyword evidence="3 4" id="KW-0732">Signal</keyword>
<feature type="domain" description="Solute-binding protein family 5" evidence="5">
    <location>
        <begin position="79"/>
        <end position="426"/>
    </location>
</feature>
<dbReference type="eggNOG" id="COG0747">
    <property type="taxonomic scope" value="Bacteria"/>
</dbReference>
<feature type="signal peptide" evidence="4">
    <location>
        <begin position="1"/>
        <end position="32"/>
    </location>
</feature>
<dbReference type="GO" id="GO:1904680">
    <property type="term" value="F:peptide transmembrane transporter activity"/>
    <property type="evidence" value="ECO:0007669"/>
    <property type="project" value="TreeGrafter"/>
</dbReference>
<dbReference type="PANTHER" id="PTHR30290">
    <property type="entry name" value="PERIPLASMIC BINDING COMPONENT OF ABC TRANSPORTER"/>
    <property type="match status" value="1"/>
</dbReference>
<name>A0A068SY51_NEOGA</name>
<evidence type="ECO:0000313" key="7">
    <source>
        <dbReference type="Proteomes" id="UP000028181"/>
    </source>
</evidence>
<dbReference type="Gene3D" id="3.40.190.10">
    <property type="entry name" value="Periplasmic binding protein-like II"/>
    <property type="match status" value="1"/>
</dbReference>
<dbReference type="GO" id="GO:0015833">
    <property type="term" value="P:peptide transport"/>
    <property type="evidence" value="ECO:0007669"/>
    <property type="project" value="TreeGrafter"/>
</dbReference>
<protein>
    <submittedName>
        <fullName evidence="6">Extracellular solute-binding protein family 5</fullName>
    </submittedName>
</protein>
<feature type="chain" id="PRO_5001653498" evidence="4">
    <location>
        <begin position="33"/>
        <end position="511"/>
    </location>
</feature>
<dbReference type="PROSITE" id="PS51318">
    <property type="entry name" value="TAT"/>
    <property type="match status" value="1"/>
</dbReference>
<keyword evidence="7" id="KW-1185">Reference proteome</keyword>
<dbReference type="Gene3D" id="3.90.76.10">
    <property type="entry name" value="Dipeptide-binding Protein, Domain 1"/>
    <property type="match status" value="1"/>
</dbReference>
<accession>A0A068SY51</accession>
<evidence type="ECO:0000256" key="1">
    <source>
        <dbReference type="ARBA" id="ARBA00004418"/>
    </source>
</evidence>
<comment type="subcellular location">
    <subcellularLocation>
        <location evidence="1">Periplasm</location>
    </subcellularLocation>
</comment>
<dbReference type="AlphaFoldDB" id="A0A068SY51"/>
<dbReference type="PIRSF" id="PIRSF002741">
    <property type="entry name" value="MppA"/>
    <property type="match status" value="1"/>
</dbReference>
<comment type="similarity">
    <text evidence="2">Belongs to the bacterial solute-binding protein 5 family.</text>
</comment>
<dbReference type="InterPro" id="IPR006311">
    <property type="entry name" value="TAT_signal"/>
</dbReference>
<dbReference type="InterPro" id="IPR039424">
    <property type="entry name" value="SBP_5"/>
</dbReference>
<dbReference type="RefSeq" id="WP_038591211.1">
    <property type="nucleotide sequence ID" value="NZ_HG938353.1"/>
</dbReference>
<dbReference type="EMBL" id="HG938353">
    <property type="protein sequence ID" value="CDN50030.1"/>
    <property type="molecule type" value="Genomic_DNA"/>
</dbReference>
<dbReference type="PANTHER" id="PTHR30290:SF38">
    <property type="entry name" value="D,D-DIPEPTIDE-BINDING PERIPLASMIC PROTEIN DDPA-RELATED"/>
    <property type="match status" value="1"/>
</dbReference>
<dbReference type="KEGG" id="ngg:RG540_CH38740"/>
<organism evidence="6 7">
    <name type="scientific">Neorhizobium galegae bv. orientalis str. HAMBI 540</name>
    <dbReference type="NCBI Taxonomy" id="1028800"/>
    <lineage>
        <taxon>Bacteria</taxon>
        <taxon>Pseudomonadati</taxon>
        <taxon>Pseudomonadota</taxon>
        <taxon>Alphaproteobacteria</taxon>
        <taxon>Hyphomicrobiales</taxon>
        <taxon>Rhizobiaceae</taxon>
        <taxon>Rhizobium/Agrobacterium group</taxon>
        <taxon>Neorhizobium</taxon>
    </lineage>
</organism>
<dbReference type="PATRIC" id="fig|1028800.3.peg.3936"/>
<evidence type="ECO:0000259" key="5">
    <source>
        <dbReference type="Pfam" id="PF00496"/>
    </source>
</evidence>
<sequence>MTFEIDRRNLLQMLGLAAVSGSVLSQATIAFAADTDNVTIGWPSDVPSWDPNLRFVPDAQPLFKMVFDQPLDQSPDLKLIGNLITKWELKPDGLSMPFEIRSDVKFHNGDPMTMEDFKYTFVDRIKSGLKLDIANSWRTLTDIEILSPTSGVMKFSVPTPTAPQWLAFLGSYLVPKKYIESVGPEEFAKKPVGTGPYKLVDYQMNSRIVLERNDDYFGTKPKIKRVTIDIIKDPSARTAAIQSGQVDLTVNIPVREAERLGKTEGLTAEINPFTRLILLQMRNDKGFTDMAVRLAAHHAIDKAALSKAFYGGAAVPLSVPATPGTPGYLPDYKFAYDPELSKKLLADAGYTADKPATFTLAATNGQFPSDFDIARALVQMWQKVGLKVELQQIEYSKYFELNRGGQLPEATLYSFDNATGDPEIFSGYLMNPKMPFGAWKGPEIGDKILKLFVEPVYEKRIAGYKAVAQEAVETGANIPILQSVQTLVRKKSLNYVKYGNAWVLGSTMSWS</sequence>
<dbReference type="Proteomes" id="UP000028181">
    <property type="component" value="Chromosome I"/>
</dbReference>
<proteinExistence type="inferred from homology"/>
<evidence type="ECO:0000256" key="4">
    <source>
        <dbReference type="SAM" id="SignalP"/>
    </source>
</evidence>
<evidence type="ECO:0000256" key="2">
    <source>
        <dbReference type="ARBA" id="ARBA00005695"/>
    </source>
</evidence>
<dbReference type="Pfam" id="PF00496">
    <property type="entry name" value="SBP_bac_5"/>
    <property type="match status" value="1"/>
</dbReference>
<dbReference type="HOGENOM" id="CLU_017028_7_4_5"/>